<dbReference type="Pfam" id="PF08666">
    <property type="entry name" value="SAF"/>
    <property type="match status" value="1"/>
</dbReference>
<organism evidence="3">
    <name type="scientific">marine sediment metagenome</name>
    <dbReference type="NCBI Taxonomy" id="412755"/>
    <lineage>
        <taxon>unclassified sequences</taxon>
        <taxon>metagenomes</taxon>
        <taxon>ecological metagenomes</taxon>
    </lineage>
</organism>
<sequence>MSIKAVVLNPKDNVGVALMDLESGTVLDLKVSGRTVAVKLAEPITYQHKFSVAQIDAGSKILKYGEVIGEATQDIKPGQHVHIHNMVGLRAKAKK</sequence>
<dbReference type="SMART" id="SM00858">
    <property type="entry name" value="SAF"/>
    <property type="match status" value="1"/>
</dbReference>
<protein>
    <recommendedName>
        <fullName evidence="2">SAF domain-containing protein</fullName>
    </recommendedName>
</protein>
<evidence type="ECO:0000259" key="2">
    <source>
        <dbReference type="SMART" id="SM00858"/>
    </source>
</evidence>
<evidence type="ECO:0000256" key="1">
    <source>
        <dbReference type="ARBA" id="ARBA00023239"/>
    </source>
</evidence>
<dbReference type="AlphaFoldDB" id="X1PM00"/>
<comment type="caution">
    <text evidence="3">The sequence shown here is derived from an EMBL/GenBank/DDBJ whole genome shotgun (WGS) entry which is preliminary data.</text>
</comment>
<keyword evidence="1" id="KW-0456">Lyase</keyword>
<dbReference type="InterPro" id="IPR013974">
    <property type="entry name" value="SAF"/>
</dbReference>
<dbReference type="InterPro" id="IPR052172">
    <property type="entry name" value="UxaA_altronate/galactarate_dh"/>
</dbReference>
<evidence type="ECO:0000313" key="3">
    <source>
        <dbReference type="EMBL" id="GAI43536.1"/>
    </source>
</evidence>
<dbReference type="Gene3D" id="2.30.130.110">
    <property type="match status" value="1"/>
</dbReference>
<accession>X1PM00</accession>
<dbReference type="PANTHER" id="PTHR30536:SF5">
    <property type="entry name" value="ALTRONATE DEHYDRATASE"/>
    <property type="match status" value="1"/>
</dbReference>
<dbReference type="EMBL" id="BARV01030631">
    <property type="protein sequence ID" value="GAI43536.1"/>
    <property type="molecule type" value="Genomic_DNA"/>
</dbReference>
<dbReference type="InterPro" id="IPR044144">
    <property type="entry name" value="SAF_UxaA/GarD"/>
</dbReference>
<gene>
    <name evidence="3" type="ORF">S06H3_48624</name>
</gene>
<proteinExistence type="predicted"/>
<dbReference type="CDD" id="cd11613">
    <property type="entry name" value="SAF_AH_GD"/>
    <property type="match status" value="1"/>
</dbReference>
<feature type="domain" description="SAF" evidence="2">
    <location>
        <begin position="12"/>
        <end position="87"/>
    </location>
</feature>
<dbReference type="GO" id="GO:0016829">
    <property type="term" value="F:lyase activity"/>
    <property type="evidence" value="ECO:0007669"/>
    <property type="project" value="UniProtKB-KW"/>
</dbReference>
<reference evidence="3" key="1">
    <citation type="journal article" date="2014" name="Front. Microbiol.">
        <title>High frequency of phylogenetically diverse reductive dehalogenase-homologous genes in deep subseafloor sedimentary metagenomes.</title>
        <authorList>
            <person name="Kawai M."/>
            <person name="Futagami T."/>
            <person name="Toyoda A."/>
            <person name="Takaki Y."/>
            <person name="Nishi S."/>
            <person name="Hori S."/>
            <person name="Arai W."/>
            <person name="Tsubouchi T."/>
            <person name="Morono Y."/>
            <person name="Uchiyama I."/>
            <person name="Ito T."/>
            <person name="Fujiyama A."/>
            <person name="Inagaki F."/>
            <person name="Takami H."/>
        </authorList>
    </citation>
    <scope>NUCLEOTIDE SEQUENCE</scope>
    <source>
        <strain evidence="3">Expedition CK06-06</strain>
    </source>
</reference>
<dbReference type="GO" id="GO:0019698">
    <property type="term" value="P:D-galacturonate catabolic process"/>
    <property type="evidence" value="ECO:0007669"/>
    <property type="project" value="TreeGrafter"/>
</dbReference>
<dbReference type="PANTHER" id="PTHR30536">
    <property type="entry name" value="ALTRONATE/GALACTARATE DEHYDRATASE"/>
    <property type="match status" value="1"/>
</dbReference>
<name>X1PM00_9ZZZZ</name>